<dbReference type="SUPFAM" id="SSF55073">
    <property type="entry name" value="Nucleotide cyclase"/>
    <property type="match status" value="1"/>
</dbReference>
<dbReference type="CDD" id="cd01949">
    <property type="entry name" value="GGDEF"/>
    <property type="match status" value="1"/>
</dbReference>
<dbReference type="KEGG" id="mdn:JT25_011670"/>
<dbReference type="SUPFAM" id="SSF141868">
    <property type="entry name" value="EAL domain-like"/>
    <property type="match status" value="1"/>
</dbReference>
<accession>A0A126T5W7</accession>
<dbReference type="InterPro" id="IPR013656">
    <property type="entry name" value="PAS_4"/>
</dbReference>
<dbReference type="SMART" id="SM00086">
    <property type="entry name" value="PAC"/>
    <property type="match status" value="2"/>
</dbReference>
<dbReference type="PANTHER" id="PTHR44757:SF2">
    <property type="entry name" value="BIOFILM ARCHITECTURE MAINTENANCE PROTEIN MBAA"/>
    <property type="match status" value="1"/>
</dbReference>
<dbReference type="Proteomes" id="UP000030512">
    <property type="component" value="Chromosome"/>
</dbReference>
<dbReference type="GO" id="GO:0007165">
    <property type="term" value="P:signal transduction"/>
    <property type="evidence" value="ECO:0007669"/>
    <property type="project" value="UniProtKB-ARBA"/>
</dbReference>
<dbReference type="NCBIfam" id="TIGR00254">
    <property type="entry name" value="GGDEF"/>
    <property type="match status" value="1"/>
</dbReference>
<dbReference type="PROSITE" id="PS50839">
    <property type="entry name" value="CHASE"/>
    <property type="match status" value="1"/>
</dbReference>
<evidence type="ECO:0000256" key="4">
    <source>
        <dbReference type="ARBA" id="ARBA00022692"/>
    </source>
</evidence>
<dbReference type="PROSITE" id="PS50113">
    <property type="entry name" value="PAC"/>
    <property type="match status" value="2"/>
</dbReference>
<dbReference type="FunFam" id="3.30.70.270:FF:000001">
    <property type="entry name" value="Diguanylate cyclase domain protein"/>
    <property type="match status" value="1"/>
</dbReference>
<dbReference type="InterPro" id="IPR001633">
    <property type="entry name" value="EAL_dom"/>
</dbReference>
<dbReference type="Pfam" id="PF00990">
    <property type="entry name" value="GGDEF"/>
    <property type="match status" value="1"/>
</dbReference>
<dbReference type="SMART" id="SM01079">
    <property type="entry name" value="CHASE"/>
    <property type="match status" value="1"/>
</dbReference>
<dbReference type="Gene3D" id="3.30.450.20">
    <property type="entry name" value="PAS domain"/>
    <property type="match status" value="2"/>
</dbReference>
<sequence length="1385" mass="153829">MQIPNLSNSADLSLPEPEDRHIAPIRPMILLMHIGVLSLLMFAGGWLGLKMIIPPGYASPLWPPAGIALAALFIGGRYLWPGVWLGAAFSNFLATIDFSGHLTAATVASSFAIGAGSTLQALAATALVRTYIEPGLPKLDSPSTILKFFALVGPVACLIAPSVGIVALYSLDLMSSAQLWLSWRNWWVGDSLGVMIVAPLLFCYFGRPRALWQARRLSVALPLLGTLLALVLVFLQVFQAERARIQLAFDSRAGEIQRLLVEYSVDVIDSTLALRDVFLASSDVGRAEFSVFSQGILQRHPEIQALEWLPRVAQADLPAFEQAIRAEGFPGFQVIERDSAGQLVKAAARSEYFPIMFVEPMAGNEKAFGFDSISNPLSREAKNLARASGKPSASQKLSLMQRGDADPGILVSIPVRRQSANGDALDIAGFVSAIILPAKMVEIVTQGLNIDALGIVIDDLSAPAGQTSLFVKPVRNPVSLNYELRNWQRSFPFVDRNWQITISPDSRFIGEQGSSLPLITLIGGLCFTSLLSILLLIISGRTASVQALVEERTQALADAVAELEASANIAKESELKLRTIVDSEPECVKLLARDGSLLQMNRAGLDMIEADSFEQAQRVNLENMVLPKYREAFQKLTRRVFAGASGTLEFEIVGLKGGQRWLDTHAVPMRDGEGNITALLGLTRDITERKQAEEHLKLAARVFSEAHEGILITDAAAIIIDVNPTFCEITGYSRAEVIGRNPSMLQSGKYGSDFYRDMWQALREAQHWQGELWNRKKNGELYAEWLTVSALCDADGNVTHYIGLFSDVTHAKQQQQLLELFAHYDPLTRLPNRILFADRLNQAIAHSKREKSLLAICFLDLDGFKPVNDQFGHDVGDRVLVEVAERIKNAIREEDSVSRHGGDEFALLLGDLESVEQCEQAILRIHRAIAQPYVIDDQPISVGASSGFTLYPLDDADADTLLRHADHAMYQAKLAGKNRCQLFDATHDQQIMHRHQQLRDIEAAFLNNELCMYYQPKVDIKTGQVKGVEALIRWQHPQRGMVPPLEFLPVIASTDLEIRIGNWVIAQACEQLAGWHEQGLPLEVSVNISSYHLLWPGIGAYIETTLHSHPEIDARYLQLEILESTALDDLSAVNRIIKSCREQLGISVALDDFGTGYSSLTHLRHLSVDTVKIDQTFVRDMLDDPDDYAIIESVIDLSQAFNRGVVAEGVESQEQGIVLLLLGCHLLQGYAIARPMPAAAIADWVTDYRPFPDWRFYADAELSAEQIAIAIRRFDTRQWLQRVQACLFAEPHDGVKSWPIMEQRRTHLGRWLKQAQHDRQYGQDWLERIEQLQRQLHVLAESLLKRCEAGQREAAQAGFNDLRAIQQQIDDLLILYTPLPDLDAM</sequence>
<dbReference type="PROSITE" id="PS50887">
    <property type="entry name" value="GGDEF"/>
    <property type="match status" value="1"/>
</dbReference>
<dbReference type="PANTHER" id="PTHR44757">
    <property type="entry name" value="DIGUANYLATE CYCLASE DGCP"/>
    <property type="match status" value="1"/>
</dbReference>
<dbReference type="InterPro" id="IPR043128">
    <property type="entry name" value="Rev_trsase/Diguanyl_cyclase"/>
</dbReference>
<dbReference type="Pfam" id="PF03924">
    <property type="entry name" value="CHASE"/>
    <property type="match status" value="1"/>
</dbReference>
<feature type="domain" description="GGDEF" evidence="12">
    <location>
        <begin position="852"/>
        <end position="985"/>
    </location>
</feature>
<dbReference type="InterPro" id="IPR042240">
    <property type="entry name" value="CHASE_sf"/>
</dbReference>
<evidence type="ECO:0000256" key="1">
    <source>
        <dbReference type="ARBA" id="ARBA00001946"/>
    </source>
</evidence>
<feature type="transmembrane region" description="Helical" evidence="7">
    <location>
        <begin position="148"/>
        <end position="171"/>
    </location>
</feature>
<dbReference type="SMART" id="SM00267">
    <property type="entry name" value="GGDEF"/>
    <property type="match status" value="1"/>
</dbReference>
<comment type="cofactor">
    <cofactor evidence="1">
        <name>Mg(2+)</name>
        <dbReference type="ChEBI" id="CHEBI:18420"/>
    </cofactor>
</comment>
<dbReference type="Gene3D" id="3.30.70.270">
    <property type="match status" value="1"/>
</dbReference>
<dbReference type="InterPro" id="IPR000160">
    <property type="entry name" value="GGDEF_dom"/>
</dbReference>
<feature type="transmembrane region" description="Helical" evidence="7">
    <location>
        <begin position="217"/>
        <end position="238"/>
    </location>
</feature>
<evidence type="ECO:0000259" key="10">
    <source>
        <dbReference type="PROSITE" id="PS50839"/>
    </source>
</evidence>
<dbReference type="InterPro" id="IPR006189">
    <property type="entry name" value="CHASE_dom"/>
</dbReference>
<dbReference type="NCBIfam" id="TIGR00229">
    <property type="entry name" value="sensory_box"/>
    <property type="match status" value="2"/>
</dbReference>
<dbReference type="Pfam" id="PF00563">
    <property type="entry name" value="EAL"/>
    <property type="match status" value="1"/>
</dbReference>
<dbReference type="InterPro" id="IPR001610">
    <property type="entry name" value="PAC"/>
</dbReference>
<evidence type="ECO:0000259" key="9">
    <source>
        <dbReference type="PROSITE" id="PS50113"/>
    </source>
</evidence>
<evidence type="ECO:0000259" key="8">
    <source>
        <dbReference type="PROSITE" id="PS50112"/>
    </source>
</evidence>
<dbReference type="GO" id="GO:0005886">
    <property type="term" value="C:plasma membrane"/>
    <property type="evidence" value="ECO:0007669"/>
    <property type="project" value="UniProtKB-SubCell"/>
</dbReference>
<dbReference type="InterPro" id="IPR007895">
    <property type="entry name" value="MASE1"/>
</dbReference>
<dbReference type="InterPro" id="IPR000700">
    <property type="entry name" value="PAS-assoc_C"/>
</dbReference>
<feature type="transmembrane region" description="Helical" evidence="7">
    <location>
        <begin position="186"/>
        <end position="205"/>
    </location>
</feature>
<feature type="domain" description="PAC" evidence="9">
    <location>
        <begin position="766"/>
        <end position="820"/>
    </location>
</feature>
<evidence type="ECO:0000256" key="3">
    <source>
        <dbReference type="ARBA" id="ARBA00022475"/>
    </source>
</evidence>
<evidence type="ECO:0000313" key="13">
    <source>
        <dbReference type="EMBL" id="AMK77134.1"/>
    </source>
</evidence>
<dbReference type="InterPro" id="IPR035919">
    <property type="entry name" value="EAL_sf"/>
</dbReference>
<feature type="transmembrane region" description="Helical" evidence="7">
    <location>
        <begin position="100"/>
        <end position="128"/>
    </location>
</feature>
<feature type="domain" description="PAC" evidence="9">
    <location>
        <begin position="646"/>
        <end position="698"/>
    </location>
</feature>
<dbReference type="STRING" id="1538553.JT25_011670"/>
<keyword evidence="3" id="KW-1003">Cell membrane</keyword>
<dbReference type="SMART" id="SM00091">
    <property type="entry name" value="PAS"/>
    <property type="match status" value="2"/>
</dbReference>
<name>A0A126T5W7_9GAMM</name>
<keyword evidence="6 7" id="KW-0472">Membrane</keyword>
<protein>
    <submittedName>
        <fullName evidence="13">Diguanylate cyclase</fullName>
    </submittedName>
</protein>
<dbReference type="Pfam" id="PF08448">
    <property type="entry name" value="PAS_4"/>
    <property type="match status" value="1"/>
</dbReference>
<feature type="domain" description="EAL" evidence="11">
    <location>
        <begin position="994"/>
        <end position="1249"/>
    </location>
</feature>
<comment type="subcellular location">
    <subcellularLocation>
        <location evidence="2">Cell membrane</location>
        <topology evidence="2">Multi-pass membrane protein</topology>
    </subcellularLocation>
</comment>
<dbReference type="InterPro" id="IPR035965">
    <property type="entry name" value="PAS-like_dom_sf"/>
</dbReference>
<organism evidence="13 14">
    <name type="scientific">Methylomonas denitrificans</name>
    <dbReference type="NCBI Taxonomy" id="1538553"/>
    <lineage>
        <taxon>Bacteria</taxon>
        <taxon>Pseudomonadati</taxon>
        <taxon>Pseudomonadota</taxon>
        <taxon>Gammaproteobacteria</taxon>
        <taxon>Methylococcales</taxon>
        <taxon>Methylococcaceae</taxon>
        <taxon>Methylomonas</taxon>
    </lineage>
</organism>
<evidence type="ECO:0000313" key="14">
    <source>
        <dbReference type="Proteomes" id="UP000030512"/>
    </source>
</evidence>
<reference evidence="13 14" key="1">
    <citation type="journal article" date="2015" name="Environ. Microbiol.">
        <title>Methane oxidation coupled to nitrate reduction under hypoxia by the Gammaproteobacterium Methylomonas denitrificans, sp. nov. type strain FJG1.</title>
        <authorList>
            <person name="Kits K.D."/>
            <person name="Klotz M.G."/>
            <person name="Stein L.Y."/>
        </authorList>
    </citation>
    <scope>NUCLEOTIDE SEQUENCE [LARGE SCALE GENOMIC DNA]</scope>
    <source>
        <strain evidence="13 14">FJG1</strain>
    </source>
</reference>
<evidence type="ECO:0000256" key="5">
    <source>
        <dbReference type="ARBA" id="ARBA00022989"/>
    </source>
</evidence>
<evidence type="ECO:0000256" key="7">
    <source>
        <dbReference type="SAM" id="Phobius"/>
    </source>
</evidence>
<proteinExistence type="predicted"/>
<dbReference type="PROSITE" id="PS50112">
    <property type="entry name" value="PAS"/>
    <property type="match status" value="1"/>
</dbReference>
<dbReference type="Pfam" id="PF13426">
    <property type="entry name" value="PAS_9"/>
    <property type="match status" value="1"/>
</dbReference>
<dbReference type="EMBL" id="CP014476">
    <property type="protein sequence ID" value="AMK77134.1"/>
    <property type="molecule type" value="Genomic_DNA"/>
</dbReference>
<dbReference type="CDD" id="cd01948">
    <property type="entry name" value="EAL"/>
    <property type="match status" value="1"/>
</dbReference>
<dbReference type="SMART" id="SM00052">
    <property type="entry name" value="EAL"/>
    <property type="match status" value="1"/>
</dbReference>
<dbReference type="InterPro" id="IPR000014">
    <property type="entry name" value="PAS"/>
</dbReference>
<evidence type="ECO:0000256" key="2">
    <source>
        <dbReference type="ARBA" id="ARBA00004651"/>
    </source>
</evidence>
<dbReference type="OrthoDB" id="9813903at2"/>
<dbReference type="SUPFAM" id="SSF55785">
    <property type="entry name" value="PYP-like sensor domain (PAS domain)"/>
    <property type="match status" value="2"/>
</dbReference>
<evidence type="ECO:0000259" key="12">
    <source>
        <dbReference type="PROSITE" id="PS50887"/>
    </source>
</evidence>
<dbReference type="Gene3D" id="1.20.120.30">
    <property type="entry name" value="Aspartate receptor, ligand-binding domain"/>
    <property type="match status" value="1"/>
</dbReference>
<evidence type="ECO:0000259" key="11">
    <source>
        <dbReference type="PROSITE" id="PS50883"/>
    </source>
</evidence>
<dbReference type="PROSITE" id="PS50883">
    <property type="entry name" value="EAL"/>
    <property type="match status" value="1"/>
</dbReference>
<dbReference type="Gene3D" id="3.20.20.450">
    <property type="entry name" value="EAL domain"/>
    <property type="match status" value="1"/>
</dbReference>
<feature type="transmembrane region" description="Helical" evidence="7">
    <location>
        <begin position="28"/>
        <end position="49"/>
    </location>
</feature>
<dbReference type="RefSeq" id="WP_036273880.1">
    <property type="nucleotide sequence ID" value="NZ_CP014476.1"/>
</dbReference>
<evidence type="ECO:0000256" key="6">
    <source>
        <dbReference type="ARBA" id="ARBA00023136"/>
    </source>
</evidence>
<keyword evidence="4 7" id="KW-0812">Transmembrane</keyword>
<gene>
    <name evidence="13" type="ORF">JT25_011670</name>
</gene>
<dbReference type="Pfam" id="PF05231">
    <property type="entry name" value="MASE1"/>
    <property type="match status" value="1"/>
</dbReference>
<dbReference type="GO" id="GO:0003824">
    <property type="term" value="F:catalytic activity"/>
    <property type="evidence" value="ECO:0007669"/>
    <property type="project" value="UniProtKB-ARBA"/>
</dbReference>
<dbReference type="CDD" id="cd00130">
    <property type="entry name" value="PAS"/>
    <property type="match status" value="2"/>
</dbReference>
<dbReference type="Gene3D" id="3.30.450.350">
    <property type="entry name" value="CHASE domain"/>
    <property type="match status" value="1"/>
</dbReference>
<keyword evidence="14" id="KW-1185">Reference proteome</keyword>
<keyword evidence="5 7" id="KW-1133">Transmembrane helix</keyword>
<feature type="domain" description="PAS" evidence="8">
    <location>
        <begin position="695"/>
        <end position="741"/>
    </location>
</feature>
<feature type="transmembrane region" description="Helical" evidence="7">
    <location>
        <begin position="61"/>
        <end position="80"/>
    </location>
</feature>
<dbReference type="InterPro" id="IPR052155">
    <property type="entry name" value="Biofilm_reg_signaling"/>
</dbReference>
<dbReference type="InterPro" id="IPR029787">
    <property type="entry name" value="Nucleotide_cyclase"/>
</dbReference>
<feature type="domain" description="CHASE" evidence="10">
    <location>
        <begin position="280"/>
        <end position="501"/>
    </location>
</feature>